<feature type="transmembrane region" description="Helical" evidence="7">
    <location>
        <begin position="276"/>
        <end position="300"/>
    </location>
</feature>
<comment type="similarity">
    <text evidence="6">Belongs to the ABC-4 integral membrane protein family.</text>
</comment>
<evidence type="ECO:0008006" key="12">
    <source>
        <dbReference type="Google" id="ProtNLM"/>
    </source>
</evidence>
<evidence type="ECO:0000313" key="10">
    <source>
        <dbReference type="EMBL" id="OGK64484.1"/>
    </source>
</evidence>
<proteinExistence type="inferred from homology"/>
<dbReference type="GO" id="GO:0005886">
    <property type="term" value="C:plasma membrane"/>
    <property type="evidence" value="ECO:0007669"/>
    <property type="project" value="UniProtKB-SubCell"/>
</dbReference>
<evidence type="ECO:0000256" key="3">
    <source>
        <dbReference type="ARBA" id="ARBA00022692"/>
    </source>
</evidence>
<dbReference type="InterPro" id="IPR025857">
    <property type="entry name" value="MacB_PCD"/>
</dbReference>
<evidence type="ECO:0000259" key="9">
    <source>
        <dbReference type="Pfam" id="PF12704"/>
    </source>
</evidence>
<evidence type="ECO:0000256" key="5">
    <source>
        <dbReference type="ARBA" id="ARBA00023136"/>
    </source>
</evidence>
<keyword evidence="3 7" id="KW-0812">Transmembrane</keyword>
<dbReference type="PANTHER" id="PTHR30572:SF4">
    <property type="entry name" value="ABC TRANSPORTER PERMEASE YTRF"/>
    <property type="match status" value="1"/>
</dbReference>
<evidence type="ECO:0000259" key="8">
    <source>
        <dbReference type="Pfam" id="PF02687"/>
    </source>
</evidence>
<feature type="transmembrane region" description="Helical" evidence="7">
    <location>
        <begin position="320"/>
        <end position="346"/>
    </location>
</feature>
<keyword evidence="5 7" id="KW-0472">Membrane</keyword>
<accession>A0A1F7K9E7</accession>
<evidence type="ECO:0000313" key="11">
    <source>
        <dbReference type="Proteomes" id="UP000178450"/>
    </source>
</evidence>
<keyword evidence="4 7" id="KW-1133">Transmembrane helix</keyword>
<evidence type="ECO:0000256" key="7">
    <source>
        <dbReference type="SAM" id="Phobius"/>
    </source>
</evidence>
<evidence type="ECO:0000256" key="1">
    <source>
        <dbReference type="ARBA" id="ARBA00004651"/>
    </source>
</evidence>
<feature type="transmembrane region" description="Helical" evidence="7">
    <location>
        <begin position="358"/>
        <end position="380"/>
    </location>
</feature>
<feature type="non-terminal residue" evidence="10">
    <location>
        <position position="394"/>
    </location>
</feature>
<name>A0A1F7K9E7_9BACT</name>
<dbReference type="GO" id="GO:0022857">
    <property type="term" value="F:transmembrane transporter activity"/>
    <property type="evidence" value="ECO:0007669"/>
    <property type="project" value="TreeGrafter"/>
</dbReference>
<gene>
    <name evidence="10" type="ORF">A2209_02185</name>
</gene>
<feature type="domain" description="MacB-like periplasmic core" evidence="9">
    <location>
        <begin position="22"/>
        <end position="243"/>
    </location>
</feature>
<dbReference type="Pfam" id="PF02687">
    <property type="entry name" value="FtsX"/>
    <property type="match status" value="1"/>
</dbReference>
<dbReference type="InterPro" id="IPR003838">
    <property type="entry name" value="ABC3_permease_C"/>
</dbReference>
<dbReference type="InterPro" id="IPR050250">
    <property type="entry name" value="Macrolide_Exporter_MacB"/>
</dbReference>
<evidence type="ECO:0000256" key="2">
    <source>
        <dbReference type="ARBA" id="ARBA00022475"/>
    </source>
</evidence>
<feature type="transmembrane region" description="Helical" evidence="7">
    <location>
        <begin position="23"/>
        <end position="43"/>
    </location>
</feature>
<dbReference type="Proteomes" id="UP000178450">
    <property type="component" value="Unassembled WGS sequence"/>
</dbReference>
<evidence type="ECO:0000256" key="4">
    <source>
        <dbReference type="ARBA" id="ARBA00022989"/>
    </source>
</evidence>
<keyword evidence="2" id="KW-1003">Cell membrane</keyword>
<reference evidence="10 11" key="1">
    <citation type="journal article" date="2016" name="Nat. Commun.">
        <title>Thousands of microbial genomes shed light on interconnected biogeochemical processes in an aquifer system.</title>
        <authorList>
            <person name="Anantharaman K."/>
            <person name="Brown C.T."/>
            <person name="Hug L.A."/>
            <person name="Sharon I."/>
            <person name="Castelle C.J."/>
            <person name="Probst A.J."/>
            <person name="Thomas B.C."/>
            <person name="Singh A."/>
            <person name="Wilkins M.J."/>
            <person name="Karaoz U."/>
            <person name="Brodie E.L."/>
            <person name="Williams K.H."/>
            <person name="Hubbard S.S."/>
            <person name="Banfield J.F."/>
        </authorList>
    </citation>
    <scope>NUCLEOTIDE SEQUENCE [LARGE SCALE GENOMIC DNA]</scope>
</reference>
<dbReference type="PANTHER" id="PTHR30572">
    <property type="entry name" value="MEMBRANE COMPONENT OF TRANSPORTER-RELATED"/>
    <property type="match status" value="1"/>
</dbReference>
<feature type="domain" description="ABC3 transporter permease C-terminal" evidence="8">
    <location>
        <begin position="280"/>
        <end position="390"/>
    </location>
</feature>
<dbReference type="Pfam" id="PF12704">
    <property type="entry name" value="MacB_PCD"/>
    <property type="match status" value="1"/>
</dbReference>
<dbReference type="EMBL" id="MGBG01000020">
    <property type="protein sequence ID" value="OGK64484.1"/>
    <property type="molecule type" value="Genomic_DNA"/>
</dbReference>
<comment type="subcellular location">
    <subcellularLocation>
        <location evidence="1">Cell membrane</location>
        <topology evidence="1">Multi-pass membrane protein</topology>
    </subcellularLocation>
</comment>
<comment type="caution">
    <text evidence="10">The sequence shown here is derived from an EMBL/GenBank/DDBJ whole genome shotgun (WGS) entry which is preliminary data.</text>
</comment>
<sequence>MNALQFYLQEALRDLWINKGRSFLTSLGIIIGVYSVILLLSLGEGLKIYIQQQFDSLGSNLIFVIPGKLEGSSGPDSMAGGAKFTDHDYRQLQLGLPEAVVVPAVIKSVTASSRKDQVATSLMGSNQNLSLVYNMLPDEGRFFSKSEELTGRKVVVMGSKIAEELFNSSPIGQTLDINDLKFKVIGVLQSKGGGGLGGPSFDDYLYTPYKALYLLTNERTFYAFYIKANSAKDIELTQAKAERILLKNYKEEDFSLNTQEELLTTISGIFNMVNGVLVGIAAISLLVGGIGITNIMYVTVTERTKEIGIRRAIGAQENNILFQFLTLSLLLTFVGGLLGIVLAYLTSLAIYPFFPATITIEAVIIAFVVCGFIGVIFGVFPARKAAKLSPVEAI</sequence>
<organism evidence="10 11">
    <name type="scientific">Candidatus Roizmanbacteria bacterium RIFOXYA1_FULL_41_12</name>
    <dbReference type="NCBI Taxonomy" id="1802082"/>
    <lineage>
        <taxon>Bacteria</taxon>
        <taxon>Candidatus Roizmaniibacteriota</taxon>
    </lineage>
</organism>
<protein>
    <recommendedName>
        <fullName evidence="12">ABC transporter permease</fullName>
    </recommendedName>
</protein>
<dbReference type="AlphaFoldDB" id="A0A1F7K9E7"/>
<evidence type="ECO:0000256" key="6">
    <source>
        <dbReference type="ARBA" id="ARBA00038076"/>
    </source>
</evidence>